<evidence type="ECO:0000256" key="5">
    <source>
        <dbReference type="ARBA" id="ARBA00022741"/>
    </source>
</evidence>
<evidence type="ECO:0000313" key="14">
    <source>
        <dbReference type="EMBL" id="MCW0483150.1"/>
    </source>
</evidence>
<dbReference type="GO" id="GO:0005886">
    <property type="term" value="C:plasma membrane"/>
    <property type="evidence" value="ECO:0007669"/>
    <property type="project" value="TreeGrafter"/>
</dbReference>
<feature type="transmembrane region" description="Helical" evidence="11">
    <location>
        <begin position="30"/>
        <end position="46"/>
    </location>
</feature>
<feature type="coiled-coil region" evidence="10">
    <location>
        <begin position="398"/>
        <end position="436"/>
    </location>
</feature>
<sequence length="789" mass="90495">MKKIDEINSALEKEDIEAVRKFLHKIYRNWYWFALSFLIFVSLAVLKTKTSSPSYQTSTLLIIKSDKSASEFVMDGFMNPFEGKNTNIEDYIGILTSYSLNRRVLENLDWATSWYRKELFRDVELYGNEPFVITMQPEMNNLAYVPIYISMVDSSHYRVTIDETVKINQQNVKLNYTAKRKFGEAFENEYFNFTVWKKQETPPAECFFIFNDIRNQILNYSRSLDIPVDPKVRTNLITILLEDSHPQKAIDYLNELSNVFVQFGLIEKNRQSASTVNFIDEQLSGVIDTLKVAGSNFTSFRSRNQIVNIGQEGDIIVQKLVELETERSNEQVRLEYYLNLQNYMSDKEKMKQMISPSVVGITDATVAALVTKLGELYSRREIISYTVKDKNPSYILINNEIELATRKLKENLATLINNSKIAISNLTRRIENMNAQLKLYPKTEQELMNIKRSFDLNNELYTFLLKKRAEAAITHASNVPDTQILDQAAPDITVQTGPSMTMNVAVGGFMGLAIPFVIIIVMNYFNDKINSAEEIEQMTSIQVIGNLINNNNKKEPLPTIRHPRSAIAESFRELRTNLRFLYPDESSKVISINSVIPREGKSFTAVNLASMIAINSMKVLLIDCDMRKPSAHKYLSCENTVGLSTYLIGQHERNEIIQKTKIENLQLISGGPVPPNPSEMLETGRLKQLISECRIEYDYIIIDNSPLSLVSDGIIISQFTDINLFVLRQDYSTKGEVRFINHMNTDKSMKNAGIILNDINLRKHAHTGYYGAKYSFKSSYGFDYYFETN</sequence>
<dbReference type="Pfam" id="PF13807">
    <property type="entry name" value="GNVR"/>
    <property type="match status" value="1"/>
</dbReference>
<feature type="transmembrane region" description="Helical" evidence="11">
    <location>
        <begin position="504"/>
        <end position="525"/>
    </location>
</feature>
<keyword evidence="5" id="KW-0547">Nucleotide-binding</keyword>
<dbReference type="GO" id="GO:0042802">
    <property type="term" value="F:identical protein binding"/>
    <property type="evidence" value="ECO:0007669"/>
    <property type="project" value="UniProtKB-ARBA"/>
</dbReference>
<keyword evidence="15" id="KW-1185">Reference proteome</keyword>
<keyword evidence="6" id="KW-0418">Kinase</keyword>
<evidence type="ECO:0000259" key="12">
    <source>
        <dbReference type="Pfam" id="PF13614"/>
    </source>
</evidence>
<reference evidence="14" key="1">
    <citation type="submission" date="2022-10" db="EMBL/GenBank/DDBJ databases">
        <title>Gaoshiqiia sediminis gen. nov., sp. nov., isolated from coastal sediment.</title>
        <authorList>
            <person name="Yu W.X."/>
            <person name="Mu D.S."/>
            <person name="Du J.Z."/>
            <person name="Liang Y.Q."/>
        </authorList>
    </citation>
    <scope>NUCLEOTIDE SEQUENCE</scope>
    <source>
        <strain evidence="14">A06</strain>
    </source>
</reference>
<comment type="catalytic activity">
    <reaction evidence="9">
        <text>L-tyrosyl-[protein] + ATP = O-phospho-L-tyrosyl-[protein] + ADP + H(+)</text>
        <dbReference type="Rhea" id="RHEA:10596"/>
        <dbReference type="Rhea" id="RHEA-COMP:10136"/>
        <dbReference type="Rhea" id="RHEA-COMP:20101"/>
        <dbReference type="ChEBI" id="CHEBI:15378"/>
        <dbReference type="ChEBI" id="CHEBI:30616"/>
        <dbReference type="ChEBI" id="CHEBI:46858"/>
        <dbReference type="ChEBI" id="CHEBI:61978"/>
        <dbReference type="ChEBI" id="CHEBI:456216"/>
        <dbReference type="EC" id="2.7.10.2"/>
    </reaction>
</comment>
<dbReference type="InterPro" id="IPR050445">
    <property type="entry name" value="Bact_polysacc_biosynth/exp"/>
</dbReference>
<dbReference type="CDD" id="cd05387">
    <property type="entry name" value="BY-kinase"/>
    <property type="match status" value="1"/>
</dbReference>
<evidence type="ECO:0000256" key="2">
    <source>
        <dbReference type="ARBA" id="ARBA00008883"/>
    </source>
</evidence>
<protein>
    <recommendedName>
        <fullName evidence="3">non-specific protein-tyrosine kinase</fullName>
        <ecNumber evidence="3">2.7.10.2</ecNumber>
    </recommendedName>
</protein>
<evidence type="ECO:0000256" key="6">
    <source>
        <dbReference type="ARBA" id="ARBA00022777"/>
    </source>
</evidence>
<dbReference type="GO" id="GO:0004715">
    <property type="term" value="F:non-membrane spanning protein tyrosine kinase activity"/>
    <property type="evidence" value="ECO:0007669"/>
    <property type="project" value="UniProtKB-EC"/>
</dbReference>
<accession>A0AA41Y786</accession>
<evidence type="ECO:0000256" key="8">
    <source>
        <dbReference type="ARBA" id="ARBA00023137"/>
    </source>
</evidence>
<dbReference type="Gene3D" id="3.40.50.300">
    <property type="entry name" value="P-loop containing nucleotide triphosphate hydrolases"/>
    <property type="match status" value="1"/>
</dbReference>
<evidence type="ECO:0000256" key="1">
    <source>
        <dbReference type="ARBA" id="ARBA00007316"/>
    </source>
</evidence>
<keyword evidence="4 14" id="KW-0808">Transferase</keyword>
<evidence type="ECO:0000259" key="13">
    <source>
        <dbReference type="Pfam" id="PF13807"/>
    </source>
</evidence>
<name>A0AA41Y786_9BACT</name>
<dbReference type="NCBIfam" id="TIGR01007">
    <property type="entry name" value="eps_fam"/>
    <property type="match status" value="1"/>
</dbReference>
<dbReference type="InterPro" id="IPR025669">
    <property type="entry name" value="AAA_dom"/>
</dbReference>
<dbReference type="Pfam" id="PF13614">
    <property type="entry name" value="AAA_31"/>
    <property type="match status" value="1"/>
</dbReference>
<evidence type="ECO:0000256" key="9">
    <source>
        <dbReference type="ARBA" id="ARBA00051245"/>
    </source>
</evidence>
<evidence type="ECO:0000256" key="11">
    <source>
        <dbReference type="SAM" id="Phobius"/>
    </source>
</evidence>
<dbReference type="InterPro" id="IPR005702">
    <property type="entry name" value="Wzc-like_C"/>
</dbReference>
<dbReference type="GO" id="GO:0005524">
    <property type="term" value="F:ATP binding"/>
    <property type="evidence" value="ECO:0007669"/>
    <property type="project" value="UniProtKB-KW"/>
</dbReference>
<feature type="domain" description="Tyrosine-protein kinase G-rich" evidence="13">
    <location>
        <begin position="442"/>
        <end position="521"/>
    </location>
</feature>
<dbReference type="InterPro" id="IPR027417">
    <property type="entry name" value="P-loop_NTPase"/>
</dbReference>
<evidence type="ECO:0000256" key="10">
    <source>
        <dbReference type="SAM" id="Coils"/>
    </source>
</evidence>
<comment type="similarity">
    <text evidence="2">Belongs to the etk/wzc family.</text>
</comment>
<dbReference type="Proteomes" id="UP001163821">
    <property type="component" value="Unassembled WGS sequence"/>
</dbReference>
<dbReference type="AlphaFoldDB" id="A0AA41Y786"/>
<dbReference type="EC" id="2.7.10.2" evidence="3"/>
<keyword evidence="11" id="KW-0812">Transmembrane</keyword>
<keyword evidence="11" id="KW-1133">Transmembrane helix</keyword>
<gene>
    <name evidence="14" type="ORF">N2K84_10445</name>
</gene>
<dbReference type="SUPFAM" id="SSF52540">
    <property type="entry name" value="P-loop containing nucleoside triphosphate hydrolases"/>
    <property type="match status" value="1"/>
</dbReference>
<evidence type="ECO:0000256" key="7">
    <source>
        <dbReference type="ARBA" id="ARBA00022840"/>
    </source>
</evidence>
<evidence type="ECO:0000313" key="15">
    <source>
        <dbReference type="Proteomes" id="UP001163821"/>
    </source>
</evidence>
<keyword evidence="8" id="KW-0829">Tyrosine-protein kinase</keyword>
<organism evidence="14 15">
    <name type="scientific">Gaoshiqia sediminis</name>
    <dbReference type="NCBI Taxonomy" id="2986998"/>
    <lineage>
        <taxon>Bacteria</taxon>
        <taxon>Pseudomonadati</taxon>
        <taxon>Bacteroidota</taxon>
        <taxon>Bacteroidia</taxon>
        <taxon>Marinilabiliales</taxon>
        <taxon>Prolixibacteraceae</taxon>
        <taxon>Gaoshiqia</taxon>
    </lineage>
</organism>
<comment type="caution">
    <text evidence="14">The sequence shown here is derived from an EMBL/GenBank/DDBJ whole genome shotgun (WGS) entry which is preliminary data.</text>
</comment>
<dbReference type="PANTHER" id="PTHR32309">
    <property type="entry name" value="TYROSINE-PROTEIN KINASE"/>
    <property type="match status" value="1"/>
</dbReference>
<feature type="domain" description="AAA" evidence="12">
    <location>
        <begin position="588"/>
        <end position="748"/>
    </location>
</feature>
<proteinExistence type="inferred from homology"/>
<dbReference type="FunFam" id="3.40.50.300:FF:000527">
    <property type="entry name" value="Tyrosine-protein kinase etk"/>
    <property type="match status" value="1"/>
</dbReference>
<comment type="similarity">
    <text evidence="1">Belongs to the CpsD/CapB family.</text>
</comment>
<evidence type="ECO:0000256" key="4">
    <source>
        <dbReference type="ARBA" id="ARBA00022679"/>
    </source>
</evidence>
<dbReference type="PANTHER" id="PTHR32309:SF13">
    <property type="entry name" value="FERRIC ENTEROBACTIN TRANSPORT PROTEIN FEPE"/>
    <property type="match status" value="1"/>
</dbReference>
<evidence type="ECO:0000256" key="3">
    <source>
        <dbReference type="ARBA" id="ARBA00011903"/>
    </source>
</evidence>
<keyword evidence="10" id="KW-0175">Coiled coil</keyword>
<keyword evidence="11" id="KW-0472">Membrane</keyword>
<dbReference type="RefSeq" id="WP_282591752.1">
    <property type="nucleotide sequence ID" value="NZ_JAPAAF010000013.1"/>
</dbReference>
<dbReference type="EMBL" id="JAPAAF010000013">
    <property type="protein sequence ID" value="MCW0483150.1"/>
    <property type="molecule type" value="Genomic_DNA"/>
</dbReference>
<dbReference type="InterPro" id="IPR032807">
    <property type="entry name" value="GNVR"/>
</dbReference>
<keyword evidence="7" id="KW-0067">ATP-binding</keyword>